<protein>
    <submittedName>
        <fullName evidence="1">Uncharacterized protein</fullName>
    </submittedName>
</protein>
<organism evidence="1 2">
    <name type="scientific">Moniliophthora roreri</name>
    <name type="common">Frosty pod rot fungus</name>
    <name type="synonym">Monilia roreri</name>
    <dbReference type="NCBI Taxonomy" id="221103"/>
    <lineage>
        <taxon>Eukaryota</taxon>
        <taxon>Fungi</taxon>
        <taxon>Dikarya</taxon>
        <taxon>Basidiomycota</taxon>
        <taxon>Agaricomycotina</taxon>
        <taxon>Agaricomycetes</taxon>
        <taxon>Agaricomycetidae</taxon>
        <taxon>Agaricales</taxon>
        <taxon>Marasmiineae</taxon>
        <taxon>Marasmiaceae</taxon>
        <taxon>Moniliophthora</taxon>
    </lineage>
</organism>
<dbReference type="Proteomes" id="UP000054988">
    <property type="component" value="Unassembled WGS sequence"/>
</dbReference>
<comment type="caution">
    <text evidence="1">The sequence shown here is derived from an EMBL/GenBank/DDBJ whole genome shotgun (WGS) entry which is preliminary data.</text>
</comment>
<name>A0A0W0FUF9_MONRR</name>
<dbReference type="AlphaFoldDB" id="A0A0W0FUF9"/>
<dbReference type="EMBL" id="LATX01001616">
    <property type="protein sequence ID" value="KTB40027.1"/>
    <property type="molecule type" value="Genomic_DNA"/>
</dbReference>
<proteinExistence type="predicted"/>
<evidence type="ECO:0000313" key="2">
    <source>
        <dbReference type="Proteomes" id="UP000054988"/>
    </source>
</evidence>
<gene>
    <name evidence="1" type="ORF">WG66_7397</name>
</gene>
<reference evidence="1 2" key="1">
    <citation type="submission" date="2015-12" db="EMBL/GenBank/DDBJ databases">
        <title>Draft genome sequence of Moniliophthora roreri, the causal agent of frosty pod rot of cacao.</title>
        <authorList>
            <person name="Aime M.C."/>
            <person name="Diaz-Valderrama J.R."/>
            <person name="Kijpornyongpan T."/>
            <person name="Phillips-Mora W."/>
        </authorList>
    </citation>
    <scope>NUCLEOTIDE SEQUENCE [LARGE SCALE GENOMIC DNA]</scope>
    <source>
        <strain evidence="1 2">MCA 2952</strain>
    </source>
</reference>
<evidence type="ECO:0000313" key="1">
    <source>
        <dbReference type="EMBL" id="KTB40027.1"/>
    </source>
</evidence>
<accession>A0A0W0FUF9</accession>
<sequence length="17" mass="1826">MGYWEEGVQDNSGGLAL</sequence>